<dbReference type="RefSeq" id="WP_114436392.1">
    <property type="nucleotide sequence ID" value="NZ_QPIZ01000003.1"/>
</dbReference>
<dbReference type="Proteomes" id="UP000252733">
    <property type="component" value="Unassembled WGS sequence"/>
</dbReference>
<sequence>MNHKERVLTALNHEEPDRVPVFYWAVPEFTQKMMSELGFSDVDRLLEHLDIDFRWVEPVYTGPKLVHQKKGKKKDIWGVEYDLVGHGDLRYWEATRFPLQGITDPGVLEDYPWPHVGLFDFNSLSGQVEKYKDYSIMTAPGYSSPGLFRIIQRLIGRDSFLDVMMYNPHFFKTLVDKVTDFYVDFIEHFFAVTGDKVDFIRIADDFGASNGLVISNENWNNYCRPAIERFMELPRKLGVKYYMHSCGAVRKLLPEFISLGADVLDPIQTRAEGMNPLGLKKDFGRMITFSGGLDEELLLRKSTPDHVREGVRELIDTMAPGGGFIIGPSHKIKVETPVENVLAMYEAVKEYSGQYHR</sequence>
<dbReference type="PANTHER" id="PTHR47099">
    <property type="entry name" value="METHYLCOBAMIDE:COM METHYLTRANSFERASE MTBA"/>
    <property type="match status" value="1"/>
</dbReference>
<reference evidence="2 3" key="1">
    <citation type="submission" date="2018-07" db="EMBL/GenBank/DDBJ databases">
        <title>Freshwater and sediment microbial communities from various areas in North America, analyzing microbe dynamics in response to fracking.</title>
        <authorList>
            <person name="Lamendella R."/>
        </authorList>
    </citation>
    <scope>NUCLEOTIDE SEQUENCE [LARGE SCALE GENOMIC DNA]</scope>
    <source>
        <strain evidence="2 3">160A</strain>
    </source>
</reference>
<dbReference type="EMBL" id="QPIZ01000003">
    <property type="protein sequence ID" value="RCW38593.1"/>
    <property type="molecule type" value="Genomic_DNA"/>
</dbReference>
<dbReference type="Gene3D" id="3.20.20.210">
    <property type="match status" value="1"/>
</dbReference>
<dbReference type="AlphaFoldDB" id="A0A368VD22"/>
<keyword evidence="3" id="KW-1185">Reference proteome</keyword>
<dbReference type="InterPro" id="IPR038071">
    <property type="entry name" value="UROD/MetE-like_sf"/>
</dbReference>
<evidence type="ECO:0000313" key="3">
    <source>
        <dbReference type="Proteomes" id="UP000252733"/>
    </source>
</evidence>
<comment type="caution">
    <text evidence="2">The sequence shown here is derived from an EMBL/GenBank/DDBJ whole genome shotgun (WGS) entry which is preliminary data.</text>
</comment>
<dbReference type="InterPro" id="IPR052024">
    <property type="entry name" value="Methanogen_methyltrans"/>
</dbReference>
<dbReference type="InterPro" id="IPR000257">
    <property type="entry name" value="Uroporphyrinogen_deCOase"/>
</dbReference>
<name>A0A368VD22_9BACT</name>
<proteinExistence type="predicted"/>
<dbReference type="GO" id="GO:0004853">
    <property type="term" value="F:uroporphyrinogen decarboxylase activity"/>
    <property type="evidence" value="ECO:0007669"/>
    <property type="project" value="InterPro"/>
</dbReference>
<accession>A0A368VD22</accession>
<organism evidence="2 3">
    <name type="scientific">Marinilabilia salmonicolor</name>
    <dbReference type="NCBI Taxonomy" id="989"/>
    <lineage>
        <taxon>Bacteria</taxon>
        <taxon>Pseudomonadati</taxon>
        <taxon>Bacteroidota</taxon>
        <taxon>Bacteroidia</taxon>
        <taxon>Marinilabiliales</taxon>
        <taxon>Marinilabiliaceae</taxon>
        <taxon>Marinilabilia</taxon>
    </lineage>
</organism>
<dbReference type="SUPFAM" id="SSF51726">
    <property type="entry name" value="UROD/MetE-like"/>
    <property type="match status" value="1"/>
</dbReference>
<dbReference type="GO" id="GO:0006779">
    <property type="term" value="P:porphyrin-containing compound biosynthetic process"/>
    <property type="evidence" value="ECO:0007669"/>
    <property type="project" value="InterPro"/>
</dbReference>
<feature type="domain" description="Uroporphyrinogen decarboxylase (URO-D)" evidence="1">
    <location>
        <begin position="156"/>
        <end position="351"/>
    </location>
</feature>
<gene>
    <name evidence="2" type="ORF">DFO77_10358</name>
</gene>
<evidence type="ECO:0000259" key="1">
    <source>
        <dbReference type="Pfam" id="PF01208"/>
    </source>
</evidence>
<dbReference type="Pfam" id="PF01208">
    <property type="entry name" value="URO-D"/>
    <property type="match status" value="1"/>
</dbReference>
<protein>
    <submittedName>
        <fullName evidence="2">Uroporphyrinogen decarboxylase</fullName>
    </submittedName>
</protein>
<dbReference type="PANTHER" id="PTHR47099:SF1">
    <property type="entry name" value="METHYLCOBAMIDE:COM METHYLTRANSFERASE MTBA"/>
    <property type="match status" value="1"/>
</dbReference>
<evidence type="ECO:0000313" key="2">
    <source>
        <dbReference type="EMBL" id="RCW38593.1"/>
    </source>
</evidence>